<organism evidence="4 5">
    <name type="scientific">Sphingobium jiangsuense</name>
    <dbReference type="NCBI Taxonomy" id="870476"/>
    <lineage>
        <taxon>Bacteria</taxon>
        <taxon>Pseudomonadati</taxon>
        <taxon>Pseudomonadota</taxon>
        <taxon>Alphaproteobacteria</taxon>
        <taxon>Sphingomonadales</taxon>
        <taxon>Sphingomonadaceae</taxon>
        <taxon>Sphingobium</taxon>
    </lineage>
</organism>
<dbReference type="InterPro" id="IPR009057">
    <property type="entry name" value="Homeodomain-like_sf"/>
</dbReference>
<evidence type="ECO:0000259" key="3">
    <source>
        <dbReference type="PROSITE" id="PS50977"/>
    </source>
</evidence>
<dbReference type="EMBL" id="JACIDT010000008">
    <property type="protein sequence ID" value="MBB3926742.1"/>
    <property type="molecule type" value="Genomic_DNA"/>
</dbReference>
<keyword evidence="5" id="KW-1185">Reference proteome</keyword>
<evidence type="ECO:0000256" key="2">
    <source>
        <dbReference type="PROSITE-ProRule" id="PRU00335"/>
    </source>
</evidence>
<dbReference type="RefSeq" id="WP_246343707.1">
    <property type="nucleotide sequence ID" value="NZ_BSPS01000012.1"/>
</dbReference>
<dbReference type="SUPFAM" id="SSF46689">
    <property type="entry name" value="Homeodomain-like"/>
    <property type="match status" value="1"/>
</dbReference>
<evidence type="ECO:0000313" key="5">
    <source>
        <dbReference type="Proteomes" id="UP000571950"/>
    </source>
</evidence>
<dbReference type="Gene3D" id="1.10.10.60">
    <property type="entry name" value="Homeodomain-like"/>
    <property type="match status" value="1"/>
</dbReference>
<dbReference type="InterPro" id="IPR001647">
    <property type="entry name" value="HTH_TetR"/>
</dbReference>
<dbReference type="GO" id="GO:0003677">
    <property type="term" value="F:DNA binding"/>
    <property type="evidence" value="ECO:0007669"/>
    <property type="project" value="UniProtKB-UniRule"/>
</dbReference>
<dbReference type="Pfam" id="PF00440">
    <property type="entry name" value="TetR_N"/>
    <property type="match status" value="1"/>
</dbReference>
<dbReference type="PROSITE" id="PS50977">
    <property type="entry name" value="HTH_TETR_2"/>
    <property type="match status" value="1"/>
</dbReference>
<keyword evidence="1 2" id="KW-0238">DNA-binding</keyword>
<evidence type="ECO:0000256" key="1">
    <source>
        <dbReference type="ARBA" id="ARBA00023125"/>
    </source>
</evidence>
<reference evidence="4 5" key="1">
    <citation type="submission" date="2020-08" db="EMBL/GenBank/DDBJ databases">
        <title>Genomic Encyclopedia of Type Strains, Phase IV (KMG-IV): sequencing the most valuable type-strain genomes for metagenomic binning, comparative biology and taxonomic classification.</title>
        <authorList>
            <person name="Goeker M."/>
        </authorList>
    </citation>
    <scope>NUCLEOTIDE SEQUENCE [LARGE SCALE GENOMIC DNA]</scope>
    <source>
        <strain evidence="4 5">DSM 26189</strain>
    </source>
</reference>
<dbReference type="PANTHER" id="PTHR43479:SF11">
    <property type="entry name" value="ACREF_ENVCD OPERON REPRESSOR-RELATED"/>
    <property type="match status" value="1"/>
</dbReference>
<dbReference type="InterPro" id="IPR023772">
    <property type="entry name" value="DNA-bd_HTH_TetR-type_CS"/>
</dbReference>
<dbReference type="InterPro" id="IPR050624">
    <property type="entry name" value="HTH-type_Tx_Regulator"/>
</dbReference>
<name>A0A7W6FQJ6_9SPHN</name>
<feature type="DNA-binding region" description="H-T-H motif" evidence="2">
    <location>
        <begin position="19"/>
        <end position="38"/>
    </location>
</feature>
<evidence type="ECO:0000313" key="4">
    <source>
        <dbReference type="EMBL" id="MBB3926742.1"/>
    </source>
</evidence>
<dbReference type="PANTHER" id="PTHR43479">
    <property type="entry name" value="ACREF/ENVCD OPERON REPRESSOR-RELATED"/>
    <property type="match status" value="1"/>
</dbReference>
<gene>
    <name evidence="4" type="ORF">GGR43_002465</name>
</gene>
<protein>
    <submittedName>
        <fullName evidence="4">AcrR family transcriptional regulator</fullName>
    </submittedName>
</protein>
<dbReference type="PRINTS" id="PR00455">
    <property type="entry name" value="HTHTETR"/>
</dbReference>
<dbReference type="Proteomes" id="UP000571950">
    <property type="component" value="Unassembled WGS sequence"/>
</dbReference>
<dbReference type="Gene3D" id="1.10.357.10">
    <property type="entry name" value="Tetracycline Repressor, domain 2"/>
    <property type="match status" value="1"/>
</dbReference>
<proteinExistence type="predicted"/>
<sequence>MIIESSITLFYRKGYKGTSVADIASECDITAAAIYYHFKNKDHILWACYERLIEELDRKIVQEVWKAASPEERLEKLITTIFDLWFERPELALLQSDPIAPLTEGRDVQYKQHRENWYKFVASLITDLSGSFKSNAEVEICAFLLSKSLSYPEIIFSGDDYRVISGTKRKQILKVLKKFYMQALLGKTF</sequence>
<accession>A0A7W6FQJ6</accession>
<feature type="domain" description="HTH tetR-type" evidence="3">
    <location>
        <begin position="1"/>
        <end position="56"/>
    </location>
</feature>
<comment type="caution">
    <text evidence="4">The sequence shown here is derived from an EMBL/GenBank/DDBJ whole genome shotgun (WGS) entry which is preliminary data.</text>
</comment>
<dbReference type="PROSITE" id="PS01081">
    <property type="entry name" value="HTH_TETR_1"/>
    <property type="match status" value="1"/>
</dbReference>
<dbReference type="AlphaFoldDB" id="A0A7W6FQJ6"/>